<feature type="transmembrane region" description="Helical" evidence="1">
    <location>
        <begin position="34"/>
        <end position="53"/>
    </location>
</feature>
<evidence type="ECO:0000256" key="1">
    <source>
        <dbReference type="SAM" id="Phobius"/>
    </source>
</evidence>
<keyword evidence="1" id="KW-1133">Transmembrane helix</keyword>
<reference evidence="2" key="4">
    <citation type="submission" date="2005-04" db="EMBL/GenBank/DDBJ databases">
        <title>.</title>
        <authorList>
            <person name="Ghedin E."/>
            <person name="Blandin G."/>
            <person name="Bartholomeu D."/>
            <person name="Caler E."/>
            <person name="Haas B."/>
            <person name="Hannick L."/>
            <person name="Shallom J."/>
            <person name="Hou L."/>
            <person name="Djikeng A."/>
            <person name="Feldblyum T."/>
            <person name="Hostetler J."/>
            <person name="Johnson J."/>
            <person name="Jones K."/>
            <person name="Koo H.L."/>
            <person name="Larkin C."/>
            <person name="Pai G."/>
            <person name="Peterson J."/>
            <person name="Khalak H.G."/>
            <person name="Salzberg S."/>
            <person name="Simpson A.J."/>
            <person name="Tallon L."/>
            <person name="Van Aken S."/>
            <person name="Wanless D."/>
            <person name="White O."/>
            <person name="Wortman J."/>
            <person name="Fraser C.M."/>
            <person name="El-Sayed N.M.A."/>
        </authorList>
    </citation>
    <scope>NUCLEOTIDE SEQUENCE</scope>
    <source>
        <strain evidence="2">GUTat10.1</strain>
    </source>
</reference>
<sequence>MFIYSYVCVLAYVFVLAFTWWGGGERMVSNSVPALGDVLFSFYISCFPLSFAPHNKKGNCDDRCGKGKAEYAPGILGWYCDYQYRRFFWPCVSFICRVCHRLRLSLGSLLRLLYFIYSFFYHLVVVCVCCQAGAANTVHAKGEKGLYSPWKQRALRREDFGCRNGAETHRITHKQTNYKYRLSQ</sequence>
<accession>Q586A9</accession>
<dbReference type="PaxDb" id="5691-AAZ11970"/>
<name>Q586A9_TRYB2</name>
<evidence type="ECO:0008006" key="5">
    <source>
        <dbReference type="Google" id="ProtNLM"/>
    </source>
</evidence>
<evidence type="ECO:0000313" key="2">
    <source>
        <dbReference type="EMBL" id="AAX80742.1"/>
    </source>
</evidence>
<evidence type="ECO:0000313" key="3">
    <source>
        <dbReference type="EMBL" id="AAZ11970.1"/>
    </source>
</evidence>
<dbReference type="Proteomes" id="UP000008524">
    <property type="component" value="Chromosome 6"/>
</dbReference>
<feature type="transmembrane region" description="Helical" evidence="1">
    <location>
        <begin position="112"/>
        <end position="134"/>
    </location>
</feature>
<accession>D6XIE1</accession>
<dbReference type="EMBL" id="AC009259">
    <property type="protein sequence ID" value="AAX80742.1"/>
    <property type="molecule type" value="Genomic_DNA"/>
</dbReference>
<dbReference type="EMBL" id="CP000069">
    <property type="protein sequence ID" value="AAZ11970.1"/>
    <property type="molecule type" value="Genomic_DNA"/>
</dbReference>
<dbReference type="InParanoid" id="Q586A9"/>
<evidence type="ECO:0000313" key="4">
    <source>
        <dbReference type="Proteomes" id="UP000008524"/>
    </source>
</evidence>
<gene>
    <name evidence="3" type="primary">Tb06.4F7.190</name>
    <name evidence="2" type="ORF">Tb927.6.4110</name>
</gene>
<feature type="transmembrane region" description="Helical" evidence="1">
    <location>
        <begin position="5"/>
        <end position="22"/>
    </location>
</feature>
<dbReference type="GeneID" id="3658044"/>
<dbReference type="RefSeq" id="XP_845529.1">
    <property type="nucleotide sequence ID" value="XM_840436.1"/>
</dbReference>
<keyword evidence="1" id="KW-0812">Transmembrane</keyword>
<proteinExistence type="predicted"/>
<dbReference type="KEGG" id="tbr:Tb927.6.4110"/>
<keyword evidence="4" id="KW-1185">Reference proteome</keyword>
<reference evidence="3" key="5">
    <citation type="submission" date="2005-04" db="EMBL/GenBank/DDBJ databases">
        <title>Sequencing, closure, and annotation of Trypanosoma brucei chromosomes 2 through 8.</title>
        <authorList>
            <person name="Ghedin E."/>
            <person name="Blandin G."/>
            <person name="Bartholomeu D."/>
            <person name="Caler E."/>
            <person name="Haas B."/>
            <person name="Hannick L."/>
            <person name="Shallom J."/>
            <person name="Hou L."/>
            <person name="Djikeng A."/>
            <person name="Feldblyum T."/>
            <person name="Hostetler J."/>
            <person name="Johnson J."/>
            <person name="Jones K."/>
            <person name="Koo H.L."/>
            <person name="Larkin C."/>
            <person name="Pai G."/>
            <person name="Peterson J."/>
            <person name="Khalak H.G."/>
            <person name="Salzberg S."/>
            <person name="Simpson A.J."/>
            <person name="Tallon L."/>
            <person name="Van Aken S."/>
            <person name="Wanless D."/>
            <person name="White O."/>
            <person name="Wortman J."/>
            <person name="Fraser C.M."/>
            <person name="El-Sayed N.M.A."/>
        </authorList>
    </citation>
    <scope>NUCLEOTIDE SEQUENCE</scope>
    <source>
        <strain evidence="3">927/4 GUTat10.1</strain>
    </source>
</reference>
<keyword evidence="1" id="KW-0472">Membrane</keyword>
<reference evidence="3 4" key="3">
    <citation type="journal article" date="2005" name="Science">
        <title>The genome of the African trypanosome Trypanosoma brucei.</title>
        <authorList>
            <person name="Berriman M."/>
            <person name="Ghedin E."/>
            <person name="Hertz-Fowler C."/>
            <person name="Blandin G."/>
            <person name="Renauld H."/>
            <person name="Bartholomeu D.C."/>
            <person name="Lennard N.J."/>
            <person name="Caler E."/>
            <person name="Hamlin N.E."/>
            <person name="Haas B."/>
            <person name="Bohme U."/>
            <person name="Hannick L."/>
            <person name="Aslett M.A."/>
            <person name="Shallom J."/>
            <person name="Marcello L."/>
            <person name="Hou L."/>
            <person name="Wickstead B."/>
            <person name="Alsmark U.C."/>
            <person name="Arrowsmith C."/>
            <person name="Atkin R.J."/>
            <person name="Barron A.J."/>
            <person name="Bringaud F."/>
            <person name="Brooks K."/>
            <person name="Carrington M."/>
            <person name="Cherevach I."/>
            <person name="Chillingworth T.J."/>
            <person name="Churcher C."/>
            <person name="Clark L.N."/>
            <person name="Corton C.H."/>
            <person name="Cronin A."/>
            <person name="Davies R.M."/>
            <person name="Doggett J."/>
            <person name="Djikeng A."/>
            <person name="Feldblyum T."/>
            <person name="Field M.C."/>
            <person name="Fraser A."/>
            <person name="Goodhead I."/>
            <person name="Hance Z."/>
            <person name="Harper D."/>
            <person name="Harris B.R."/>
            <person name="Hauser H."/>
            <person name="Hostetler J."/>
            <person name="Ivens A."/>
            <person name="Jagels K."/>
            <person name="Johnson D."/>
            <person name="Johnson J."/>
            <person name="Jones K."/>
            <person name="Kerhornou A.X."/>
            <person name="Koo H."/>
            <person name="Larke N."/>
            <person name="Landfear S."/>
            <person name="Larkin C."/>
            <person name="Leech V."/>
            <person name="Line A."/>
            <person name="Lord A."/>
            <person name="Macleod A."/>
            <person name="Mooney P.J."/>
            <person name="Moule S."/>
            <person name="Martin D.M."/>
            <person name="Morgan G.W."/>
            <person name="Mungall K."/>
            <person name="Norbertczak H."/>
            <person name="Ormond D."/>
            <person name="Pai G."/>
            <person name="Peacock C.S."/>
            <person name="Peterson J."/>
            <person name="Quail M.A."/>
            <person name="Rabbinowitsch E."/>
            <person name="Rajandream M.A."/>
            <person name="Reitter C."/>
            <person name="Salzberg S.L."/>
            <person name="Sanders M."/>
            <person name="Schobel S."/>
            <person name="Sharp S."/>
            <person name="Simmonds M."/>
            <person name="Simpson A.J."/>
            <person name="Tallon L."/>
            <person name="Turner C.M."/>
            <person name="Tait A."/>
            <person name="Tivey A.R."/>
            <person name="Van Aken S."/>
            <person name="Walker D."/>
            <person name="Wanless D."/>
            <person name="Wang S."/>
            <person name="White B."/>
            <person name="White O."/>
            <person name="Whitehead S."/>
            <person name="Woodward J."/>
            <person name="Wortman J."/>
            <person name="Adams M.D."/>
            <person name="Embley T.M."/>
            <person name="Gull K."/>
            <person name="Ullu E."/>
            <person name="Barry J.D."/>
            <person name="Fairlamb A.H."/>
            <person name="Opperdoes F."/>
            <person name="Barrell B.G."/>
            <person name="Donelson J.E."/>
            <person name="Hall N."/>
            <person name="Fraser C.M."/>
            <person name="Melville S.E."/>
            <person name="El-Sayed N.M."/>
        </authorList>
    </citation>
    <scope>NUCLEOTIDE SEQUENCE [LARGE SCALE GENOMIC DNA]</scope>
    <source>
        <strain evidence="3 4">927/4 GUTat10.1</strain>
    </source>
</reference>
<reference evidence="3" key="2">
    <citation type="journal article" date="2005" name="Science">
        <title>Comparative genomics of trypanosomatid parasitic protozoa.</title>
        <authorList>
            <person name="El-Sayed N.M."/>
            <person name="Myler P.J."/>
            <person name="Blandin G."/>
            <person name="Berriman M."/>
            <person name="Crabtree J."/>
            <person name="Aggarwal G."/>
            <person name="Caler E."/>
            <person name="Renauld H."/>
            <person name="Worthey E.A."/>
            <person name="Hertz-Fowler C."/>
            <person name="Ghedin E."/>
            <person name="Peacock C."/>
            <person name="Bartholomeu D.C."/>
            <person name="Haas B.J."/>
            <person name="Tran A.N."/>
            <person name="Wortman J.R."/>
            <person name="Alsmark U.C."/>
            <person name="Angiuoli S."/>
            <person name="Anupama A."/>
            <person name="Badger J."/>
            <person name="Bringaud F."/>
            <person name="Cadag E."/>
            <person name="Carlton J.M."/>
            <person name="Cerqueira G.C."/>
            <person name="Creasy T."/>
            <person name="Delcher A.L."/>
            <person name="Djikeng A."/>
            <person name="Embley T.M."/>
            <person name="Hauser C."/>
            <person name="Ivens A.C."/>
            <person name="Kummerfeld S.K."/>
            <person name="Pereira-Leal J.B."/>
            <person name="Nilsson D."/>
            <person name="Peterson J."/>
            <person name="Salzberg S.L."/>
            <person name="Shallom J."/>
            <person name="Silva J.C."/>
            <person name="Sundaram J."/>
            <person name="Westenberger S."/>
            <person name="White O."/>
            <person name="Melville S.E."/>
            <person name="Donelson J.E."/>
            <person name="Andersson B."/>
            <person name="Stuart K.D."/>
            <person name="Hall N."/>
        </authorList>
    </citation>
    <scope>NUCLEOTIDE SEQUENCE</scope>
    <source>
        <strain evidence="3">927/4 GUTat10.1</strain>
    </source>
</reference>
<reference evidence="2" key="1">
    <citation type="submission" date="1999-08" db="EMBL/GenBank/DDBJ databases">
        <authorList>
            <person name="El-Sayed N.M."/>
            <person name="Khalak H."/>
            <person name="Adams M.D."/>
        </authorList>
    </citation>
    <scope>NUCLEOTIDE SEQUENCE</scope>
    <source>
        <strain evidence="2">GUTat10.1</strain>
    </source>
</reference>
<protein>
    <recommendedName>
        <fullName evidence="5">T. brucei spp.-specific protein</fullName>
    </recommendedName>
</protein>
<organism evidence="2 4">
    <name type="scientific">Trypanosoma brucei brucei (strain 927/4 GUTat10.1)</name>
    <dbReference type="NCBI Taxonomy" id="185431"/>
    <lineage>
        <taxon>Eukaryota</taxon>
        <taxon>Discoba</taxon>
        <taxon>Euglenozoa</taxon>
        <taxon>Kinetoplastea</taxon>
        <taxon>Metakinetoplastina</taxon>
        <taxon>Trypanosomatida</taxon>
        <taxon>Trypanosomatidae</taxon>
        <taxon>Trypanosoma</taxon>
    </lineage>
</organism>
<dbReference type="AlphaFoldDB" id="Q586A9"/>